<evidence type="ECO:0000256" key="1">
    <source>
        <dbReference type="ARBA" id="ARBA00004123"/>
    </source>
</evidence>
<feature type="domain" description="RNA polymerase III subunit RPC82-related helix-turn-helix" evidence="10">
    <location>
        <begin position="9"/>
        <end position="67"/>
    </location>
</feature>
<evidence type="ECO:0000256" key="5">
    <source>
        <dbReference type="ARBA" id="ARBA00023163"/>
    </source>
</evidence>
<comment type="function">
    <text evidence="7">DNA-dependent RNA polymerase catalyzes the transcription of DNA into RNA using the four ribonucleoside triphosphates as substrates. Specific core component of RNA polymerase III which synthesizes small RNAs, such as 5S rRNA and tRNAs.</text>
</comment>
<comment type="caution">
    <text evidence="12">The sequence shown here is derived from an EMBL/GenBank/DDBJ whole genome shotgun (WGS) entry which is preliminary data.</text>
</comment>
<dbReference type="GO" id="GO:0006351">
    <property type="term" value="P:DNA-templated transcription"/>
    <property type="evidence" value="ECO:0007669"/>
    <property type="project" value="InterPro"/>
</dbReference>
<dbReference type="GO" id="GO:0003697">
    <property type="term" value="F:single-stranded DNA binding"/>
    <property type="evidence" value="ECO:0007669"/>
    <property type="project" value="UniProtKB-UniRule"/>
</dbReference>
<feature type="domain" description="DNA-directed RNA polymerase III subunit RPC3 winged-helix" evidence="11">
    <location>
        <begin position="377"/>
        <end position="442"/>
    </location>
</feature>
<dbReference type="InterPro" id="IPR008806">
    <property type="entry name" value="RNA_pol_III_Rpc82_C"/>
</dbReference>
<evidence type="ECO:0000313" key="12">
    <source>
        <dbReference type="EMBL" id="KAJ1688295.1"/>
    </source>
</evidence>
<dbReference type="Pfam" id="PF22536">
    <property type="entry name" value="WHD_POLR3C"/>
    <property type="match status" value="1"/>
</dbReference>
<organism evidence="12 13">
    <name type="scientific">Rhynchospora breviuscula</name>
    <dbReference type="NCBI Taxonomy" id="2022672"/>
    <lineage>
        <taxon>Eukaryota</taxon>
        <taxon>Viridiplantae</taxon>
        <taxon>Streptophyta</taxon>
        <taxon>Embryophyta</taxon>
        <taxon>Tracheophyta</taxon>
        <taxon>Spermatophyta</taxon>
        <taxon>Magnoliopsida</taxon>
        <taxon>Liliopsida</taxon>
        <taxon>Poales</taxon>
        <taxon>Cyperaceae</taxon>
        <taxon>Cyperoideae</taxon>
        <taxon>Rhynchosporeae</taxon>
        <taxon>Rhynchospora</taxon>
    </lineage>
</organism>
<comment type="similarity">
    <text evidence="2 7">Belongs to the eukaryotic RPC3/POLR3C RNA polymerase subunit family.</text>
</comment>
<feature type="domain" description="RNA polymerase III Rpc82 C -terminal" evidence="9">
    <location>
        <begin position="164"/>
        <end position="312"/>
    </location>
</feature>
<evidence type="ECO:0000259" key="9">
    <source>
        <dbReference type="Pfam" id="PF05645"/>
    </source>
</evidence>
<dbReference type="InterPro" id="IPR055207">
    <property type="entry name" value="POLR3C_WHD"/>
</dbReference>
<dbReference type="PANTHER" id="PTHR12949:SF0">
    <property type="entry name" value="DNA-DIRECTED RNA POLYMERASE III SUBUNIT RPC3"/>
    <property type="match status" value="1"/>
</dbReference>
<evidence type="ECO:0000256" key="8">
    <source>
        <dbReference type="SAM" id="MobiDB-lite"/>
    </source>
</evidence>
<dbReference type="InterPro" id="IPR036388">
    <property type="entry name" value="WH-like_DNA-bd_sf"/>
</dbReference>
<dbReference type="AlphaFoldDB" id="A0A9Q0C6W5"/>
<dbReference type="FunFam" id="1.10.10.10:FF:000218">
    <property type="entry name" value="DNA-directed RNA polymerase III subunit RPC3"/>
    <property type="match status" value="1"/>
</dbReference>
<proteinExistence type="inferred from homology"/>
<dbReference type="Proteomes" id="UP001151287">
    <property type="component" value="Unassembled WGS sequence"/>
</dbReference>
<comment type="subcellular location">
    <subcellularLocation>
        <location evidence="1 7">Nucleus</location>
    </subcellularLocation>
</comment>
<accession>A0A9Q0C6W5</accession>
<name>A0A9Q0C6W5_9POAL</name>
<protein>
    <recommendedName>
        <fullName evidence="3 7">DNA-directed RNA polymerase III subunit RPC3</fullName>
        <shortName evidence="7">RNA polymerase III subunit C3</shortName>
    </recommendedName>
</protein>
<dbReference type="OrthoDB" id="272392at2759"/>
<keyword evidence="4 7" id="KW-0240">DNA-directed RNA polymerase</keyword>
<feature type="region of interest" description="Disordered" evidence="8">
    <location>
        <begin position="225"/>
        <end position="251"/>
    </location>
</feature>
<evidence type="ECO:0000256" key="4">
    <source>
        <dbReference type="ARBA" id="ARBA00022478"/>
    </source>
</evidence>
<dbReference type="GO" id="GO:0005666">
    <property type="term" value="C:RNA polymerase III complex"/>
    <property type="evidence" value="ECO:0007669"/>
    <property type="project" value="UniProtKB-UniRule"/>
</dbReference>
<reference evidence="12" key="1">
    <citation type="journal article" date="2022" name="Cell">
        <title>Repeat-based holocentromeres influence genome architecture and karyotype evolution.</title>
        <authorList>
            <person name="Hofstatter P.G."/>
            <person name="Thangavel G."/>
            <person name="Lux T."/>
            <person name="Neumann P."/>
            <person name="Vondrak T."/>
            <person name="Novak P."/>
            <person name="Zhang M."/>
            <person name="Costa L."/>
            <person name="Castellani M."/>
            <person name="Scott A."/>
            <person name="Toegelov H."/>
            <person name="Fuchs J."/>
            <person name="Mata-Sucre Y."/>
            <person name="Dias Y."/>
            <person name="Vanzela A.L.L."/>
            <person name="Huettel B."/>
            <person name="Almeida C.C.S."/>
            <person name="Simkova H."/>
            <person name="Souza G."/>
            <person name="Pedrosa-Harand A."/>
            <person name="Macas J."/>
            <person name="Mayer K.F.X."/>
            <person name="Houben A."/>
            <person name="Marques A."/>
        </authorList>
    </citation>
    <scope>NUCLEOTIDE SEQUENCE</scope>
    <source>
        <strain evidence="12">RhyBre1mFocal</strain>
    </source>
</reference>
<keyword evidence="6 7" id="KW-0539">Nucleus</keyword>
<dbReference type="EMBL" id="JAMQYH010000005">
    <property type="protein sequence ID" value="KAJ1688295.1"/>
    <property type="molecule type" value="Genomic_DNA"/>
</dbReference>
<keyword evidence="5 7" id="KW-0804">Transcription</keyword>
<evidence type="ECO:0000256" key="6">
    <source>
        <dbReference type="ARBA" id="ARBA00023242"/>
    </source>
</evidence>
<dbReference type="Pfam" id="PF05645">
    <property type="entry name" value="RNA_pol_Rpc82"/>
    <property type="match status" value="1"/>
</dbReference>
<keyword evidence="13" id="KW-1185">Reference proteome</keyword>
<dbReference type="Gene3D" id="1.10.10.10">
    <property type="entry name" value="Winged helix-like DNA-binding domain superfamily/Winged helix DNA-binding domain"/>
    <property type="match status" value="3"/>
</dbReference>
<evidence type="ECO:0000256" key="3">
    <source>
        <dbReference type="ARBA" id="ARBA00016689"/>
    </source>
</evidence>
<comment type="subunit">
    <text evidence="7">Component of the RNA polymerase III (Pol III) complex consisting of 17 subunits.</text>
</comment>
<evidence type="ECO:0000259" key="11">
    <source>
        <dbReference type="Pfam" id="PF22536"/>
    </source>
</evidence>
<evidence type="ECO:0000256" key="2">
    <source>
        <dbReference type="ARBA" id="ARBA00007206"/>
    </source>
</evidence>
<dbReference type="Pfam" id="PF08221">
    <property type="entry name" value="HTH_9"/>
    <property type="match status" value="1"/>
</dbReference>
<sequence length="519" mass="59120">MVGVYGKRLAKEIISTHFGDLVAKVCNCLLQNGTLSLHEIVRYTDMPGSHVKNCLLILIQHNCVQAFCTPRKGSTDKTVTLYMAIFDNIINRMRFSKFLSLIKGGELAPKESQTKEGQCKYALLKGILQNGRLTFEQLVERSISKEQQMDQVQEKHQSELRACFNELVRSHYVERCPRPEPFIYTEPEDQPKHTKRRGAKTAVQPLSLEQQAIEAATLAESERFSEIPESSVERAGDGIVNHSPATGDKRKHETLETDLDLLVAIAENEVLWRANFEKLLYCLRTKICAENVRSRLGDDAGVVLEAIMEADTEQKIKATIVIATFDGILNNLAGSMTLDRVRTILDELNCKSATDKLEAIYSLDLNATLEACKNDEIEAVVKARYGDQGYKIFRLLSTKDQLIETDRIAEITFMEKKEAHQMLYKLWRDEFIDIKKVPSQGSGESASISLWRLHRKPFYQTLLDDIFHAALNLTVKISQLVEKQHEILEDDMKNLLKRKFILQLSLLKLDDALMLFHDF</sequence>
<dbReference type="PANTHER" id="PTHR12949">
    <property type="entry name" value="RNA POLYMERASE III DNA DIRECTED -RELATED"/>
    <property type="match status" value="1"/>
</dbReference>
<dbReference type="InterPro" id="IPR013197">
    <property type="entry name" value="RNA_pol_III_RPC82-rel_HTH"/>
</dbReference>
<evidence type="ECO:0000313" key="13">
    <source>
        <dbReference type="Proteomes" id="UP001151287"/>
    </source>
</evidence>
<feature type="compositionally biased region" description="Basic and acidic residues" evidence="8">
    <location>
        <begin position="225"/>
        <end position="236"/>
    </location>
</feature>
<dbReference type="InterPro" id="IPR039748">
    <property type="entry name" value="RPC3"/>
</dbReference>
<evidence type="ECO:0000256" key="7">
    <source>
        <dbReference type="RuleBase" id="RU367076"/>
    </source>
</evidence>
<evidence type="ECO:0000259" key="10">
    <source>
        <dbReference type="Pfam" id="PF08221"/>
    </source>
</evidence>
<gene>
    <name evidence="12" type="ORF">LUZ63_019685</name>
</gene>